<proteinExistence type="predicted"/>
<name>A0ACA9Y1P6_9ASCO</name>
<organism evidence="1 2">
    <name type="scientific">[Candida] jaroonii</name>
    <dbReference type="NCBI Taxonomy" id="467808"/>
    <lineage>
        <taxon>Eukaryota</taxon>
        <taxon>Fungi</taxon>
        <taxon>Dikarya</taxon>
        <taxon>Ascomycota</taxon>
        <taxon>Saccharomycotina</taxon>
        <taxon>Pichiomycetes</taxon>
        <taxon>Debaryomycetaceae</taxon>
        <taxon>Yamadazyma</taxon>
    </lineage>
</organism>
<protein>
    <submittedName>
        <fullName evidence="1">Phosphatidylinositol 4-kinase Lsb6p</fullName>
    </submittedName>
</protein>
<accession>A0ACA9Y1P6</accession>
<gene>
    <name evidence="1" type="ORF">CLIB1444_01S16072</name>
</gene>
<sequence>MHEVPRLTQSVPNSPIESPVGTPDSYKSPILSRSFHQDLQSIYEDDIFEGGLKPPRKNSSNSIIRKVKKWIAKKPKVDPYKIEYSILSNNNFDEPIPVIPFKENHYSLSDFNKLINQILRSIDKFPPQRISKGSSGSYFVYMEDVNPFEPVIIGVFKPKSEEPYGPLSPKWQKWIHRTFFPWFFGRGCLLSNQGYISEASASYIDQMLLSFIVPYTDIIYLKSSSFYYGFWTRISSHPITWKIGSFQVFLNGYIGADEWFKVYPLSDFDYLEDDYVSNEKDFKWSKRNLIQFQEELEKLVILDYLIRNTDRGLDNWMIKCEWVADGGSFRPFLKIGAIDSGLAFPWKHPNEWRSFPYGWLFLPSSLVGQPFSNPTRLHYQKLLTSKNWWENTITGWKKISQKDSNFSEKYFRRQVSIMKGQAFNIIKIFNSNGSPMDLSKCQPVVIWDDFIDVPEVNEETDLLRTKKGIVERMELIEGKPFFSGC</sequence>
<evidence type="ECO:0000313" key="1">
    <source>
        <dbReference type="EMBL" id="CAH6718858.1"/>
    </source>
</evidence>
<evidence type="ECO:0000313" key="2">
    <source>
        <dbReference type="Proteomes" id="UP001152531"/>
    </source>
</evidence>
<dbReference type="Proteomes" id="UP001152531">
    <property type="component" value="Unassembled WGS sequence"/>
</dbReference>
<reference evidence="1" key="1">
    <citation type="submission" date="2022-06" db="EMBL/GenBank/DDBJ databases">
        <authorList>
            <person name="Legras J.-L."/>
            <person name="Devillers H."/>
            <person name="Grondin C."/>
        </authorList>
    </citation>
    <scope>NUCLEOTIDE SEQUENCE</scope>
    <source>
        <strain evidence="1">CLIB 1444</strain>
    </source>
</reference>
<keyword evidence="2" id="KW-1185">Reference proteome</keyword>
<comment type="caution">
    <text evidence="1">The sequence shown here is derived from an EMBL/GenBank/DDBJ whole genome shotgun (WGS) entry which is preliminary data.</text>
</comment>
<dbReference type="EMBL" id="CALSDN010000001">
    <property type="protein sequence ID" value="CAH6718858.1"/>
    <property type="molecule type" value="Genomic_DNA"/>
</dbReference>